<keyword evidence="4 7" id="KW-0418">Kinase</keyword>
<organism evidence="7 8">
    <name type="scientific">Aspergillus sergii</name>
    <dbReference type="NCBI Taxonomy" id="1034303"/>
    <lineage>
        <taxon>Eukaryota</taxon>
        <taxon>Fungi</taxon>
        <taxon>Dikarya</taxon>
        <taxon>Ascomycota</taxon>
        <taxon>Pezizomycotina</taxon>
        <taxon>Eurotiomycetes</taxon>
        <taxon>Eurotiomycetidae</taxon>
        <taxon>Eurotiales</taxon>
        <taxon>Aspergillaceae</taxon>
        <taxon>Aspergillus</taxon>
        <taxon>Aspergillus subgen. Circumdati</taxon>
    </lineage>
</organism>
<evidence type="ECO:0000256" key="3">
    <source>
        <dbReference type="ARBA" id="ARBA00022741"/>
    </source>
</evidence>
<dbReference type="PANTHER" id="PTHR45646">
    <property type="entry name" value="SERINE/THREONINE-PROTEIN KINASE DOA-RELATED"/>
    <property type="match status" value="1"/>
</dbReference>
<evidence type="ECO:0000259" key="6">
    <source>
        <dbReference type="PROSITE" id="PS50011"/>
    </source>
</evidence>
<dbReference type="PROSITE" id="PS50011">
    <property type="entry name" value="PROTEIN_KINASE_DOM"/>
    <property type="match status" value="1"/>
</dbReference>
<dbReference type="InterPro" id="IPR000719">
    <property type="entry name" value="Prot_kinase_dom"/>
</dbReference>
<feature type="domain" description="Protein kinase" evidence="6">
    <location>
        <begin position="1"/>
        <end position="187"/>
    </location>
</feature>
<evidence type="ECO:0000256" key="4">
    <source>
        <dbReference type="ARBA" id="ARBA00022777"/>
    </source>
</evidence>
<dbReference type="Gene3D" id="1.10.510.10">
    <property type="entry name" value="Transferase(Phosphotransferase) domain 1"/>
    <property type="match status" value="1"/>
</dbReference>
<dbReference type="Proteomes" id="UP000325945">
    <property type="component" value="Unassembled WGS sequence"/>
</dbReference>
<dbReference type="EMBL" id="ML741761">
    <property type="protein sequence ID" value="KAE8334014.1"/>
    <property type="molecule type" value="Genomic_DNA"/>
</dbReference>
<accession>A0A5N6XL71</accession>
<evidence type="ECO:0000256" key="2">
    <source>
        <dbReference type="ARBA" id="ARBA00022679"/>
    </source>
</evidence>
<dbReference type="GO" id="GO:0004674">
    <property type="term" value="F:protein serine/threonine kinase activity"/>
    <property type="evidence" value="ECO:0007669"/>
    <property type="project" value="UniProtKB-KW"/>
</dbReference>
<dbReference type="PANTHER" id="PTHR45646:SF11">
    <property type="entry name" value="SERINE_THREONINE-PROTEIN KINASE DOA"/>
    <property type="match status" value="1"/>
</dbReference>
<keyword evidence="3" id="KW-0547">Nucleotide-binding</keyword>
<keyword evidence="2" id="KW-0808">Transferase</keyword>
<sequence>MSLEDLKPCIRQLLVVLDFLHSIAHIIHTDIQLKNLLLPTPMPKALSDFEEREVKAQSARKVLQDRTIYTSARFPPGDGLPLLSDFGEARFGDQPHSEDIMPNPYRAPEVILKSSWSYKVDIWNVAMVAWDIVSTSTLIDGKNPDGVFDDRCHLAVLFALLGPPPPEFRQRSHLSSVFWETKVNGRD</sequence>
<dbReference type="InterPro" id="IPR051175">
    <property type="entry name" value="CLK_kinases"/>
</dbReference>
<evidence type="ECO:0000313" key="7">
    <source>
        <dbReference type="EMBL" id="KAE8334014.1"/>
    </source>
</evidence>
<dbReference type="AlphaFoldDB" id="A0A5N6XL71"/>
<dbReference type="Pfam" id="PF00069">
    <property type="entry name" value="Pkinase"/>
    <property type="match status" value="1"/>
</dbReference>
<dbReference type="GO" id="GO:0005634">
    <property type="term" value="C:nucleus"/>
    <property type="evidence" value="ECO:0007669"/>
    <property type="project" value="TreeGrafter"/>
</dbReference>
<dbReference type="GO" id="GO:0005524">
    <property type="term" value="F:ATP binding"/>
    <property type="evidence" value="ECO:0007669"/>
    <property type="project" value="UniProtKB-KW"/>
</dbReference>
<protein>
    <submittedName>
        <fullName evidence="7">Kinase-like domain-containing protein</fullName>
    </submittedName>
</protein>
<reference evidence="8" key="1">
    <citation type="submission" date="2019-04" db="EMBL/GenBank/DDBJ databases">
        <title>Friends and foes A comparative genomics studyof 23 Aspergillus species from section Flavi.</title>
        <authorList>
            <consortium name="DOE Joint Genome Institute"/>
            <person name="Kjaerbolling I."/>
            <person name="Vesth T."/>
            <person name="Frisvad J.C."/>
            <person name="Nybo J.L."/>
            <person name="Theobald S."/>
            <person name="Kildgaard S."/>
            <person name="Isbrandt T."/>
            <person name="Kuo A."/>
            <person name="Sato A."/>
            <person name="Lyhne E.K."/>
            <person name="Kogle M.E."/>
            <person name="Wiebenga A."/>
            <person name="Kun R.S."/>
            <person name="Lubbers R.J."/>
            <person name="Makela M.R."/>
            <person name="Barry K."/>
            <person name="Chovatia M."/>
            <person name="Clum A."/>
            <person name="Daum C."/>
            <person name="Haridas S."/>
            <person name="He G."/>
            <person name="LaButti K."/>
            <person name="Lipzen A."/>
            <person name="Mondo S."/>
            <person name="Riley R."/>
            <person name="Salamov A."/>
            <person name="Simmons B.A."/>
            <person name="Magnuson J.K."/>
            <person name="Henrissat B."/>
            <person name="Mortensen U.H."/>
            <person name="Larsen T.O."/>
            <person name="Devries R.P."/>
            <person name="Grigoriev I.V."/>
            <person name="Machida M."/>
            <person name="Baker S.E."/>
            <person name="Andersen M.R."/>
        </authorList>
    </citation>
    <scope>NUCLEOTIDE SEQUENCE [LARGE SCALE GENOMIC DNA]</scope>
    <source>
        <strain evidence="8">CBS 130017</strain>
    </source>
</reference>
<evidence type="ECO:0000256" key="1">
    <source>
        <dbReference type="ARBA" id="ARBA00022527"/>
    </source>
</evidence>
<name>A0A5N6XL71_9EURO</name>
<gene>
    <name evidence="7" type="ORF">BDV39DRAFT_165527</name>
</gene>
<keyword evidence="5" id="KW-0067">ATP-binding</keyword>
<dbReference type="InterPro" id="IPR011009">
    <property type="entry name" value="Kinase-like_dom_sf"/>
</dbReference>
<proteinExistence type="predicted"/>
<dbReference type="SUPFAM" id="SSF56112">
    <property type="entry name" value="Protein kinase-like (PK-like)"/>
    <property type="match status" value="1"/>
</dbReference>
<keyword evidence="8" id="KW-1185">Reference proteome</keyword>
<dbReference type="GO" id="GO:0043484">
    <property type="term" value="P:regulation of RNA splicing"/>
    <property type="evidence" value="ECO:0007669"/>
    <property type="project" value="TreeGrafter"/>
</dbReference>
<keyword evidence="1" id="KW-0723">Serine/threonine-protein kinase</keyword>
<evidence type="ECO:0000313" key="8">
    <source>
        <dbReference type="Proteomes" id="UP000325945"/>
    </source>
</evidence>
<evidence type="ECO:0000256" key="5">
    <source>
        <dbReference type="ARBA" id="ARBA00022840"/>
    </source>
</evidence>